<comment type="subcellular location">
    <subcellularLocation>
        <location evidence="1">Membrane</location>
        <topology evidence="1">Single-pass membrane protein</topology>
    </subcellularLocation>
</comment>
<keyword evidence="3" id="KW-1133">Transmembrane helix</keyword>
<dbReference type="EMBL" id="CP014143">
    <property type="protein sequence ID" value="AOS97129.1"/>
    <property type="molecule type" value="Genomic_DNA"/>
</dbReference>
<feature type="region of interest" description="Disordered" evidence="5">
    <location>
        <begin position="1"/>
        <end position="31"/>
    </location>
</feature>
<proteinExistence type="predicted"/>
<evidence type="ECO:0000256" key="5">
    <source>
        <dbReference type="SAM" id="MobiDB-lite"/>
    </source>
</evidence>
<keyword evidence="2" id="KW-0812">Transmembrane</keyword>
<dbReference type="InterPro" id="IPR007343">
    <property type="entry name" value="Uncharacterised_pept_Zn_put"/>
</dbReference>
<reference evidence="7" key="1">
    <citation type="submission" date="2016-01" db="EMBL/GenBank/DDBJ databases">
        <title>Complete genome sequence of Microbulbifer sp. CCB-MM1, a halophile isolated from Matang Mangrove Forest, Perak.</title>
        <authorList>
            <person name="Moh T.H."/>
            <person name="Dinesh B."/>
            <person name="Lau N.-S."/>
            <person name="Go F."/>
            <person name="Alexander Chong S.-C."/>
        </authorList>
    </citation>
    <scope>NUCLEOTIDE SEQUENCE [LARGE SCALE GENOMIC DNA]</scope>
    <source>
        <strain evidence="7">CCB-MM1</strain>
    </source>
</reference>
<dbReference type="PANTHER" id="PTHR30168">
    <property type="entry name" value="PUTATIVE MEMBRANE PROTEIN YPFJ"/>
    <property type="match status" value="1"/>
</dbReference>
<accession>A0A1C9W7L1</accession>
<name>A0A1C9W7L1_9GAMM</name>
<evidence type="ECO:0000313" key="7">
    <source>
        <dbReference type="Proteomes" id="UP000095672"/>
    </source>
</evidence>
<protein>
    <submittedName>
        <fullName evidence="6">Neutral zinc metallopeptidase</fullName>
    </submittedName>
</protein>
<dbReference type="KEGG" id="micc:AUP74_01698"/>
<keyword evidence="4" id="KW-0472">Membrane</keyword>
<organism evidence="6 7">
    <name type="scientific">Microbulbifer aggregans</name>
    <dbReference type="NCBI Taxonomy" id="1769779"/>
    <lineage>
        <taxon>Bacteria</taxon>
        <taxon>Pseudomonadati</taxon>
        <taxon>Pseudomonadota</taxon>
        <taxon>Gammaproteobacteria</taxon>
        <taxon>Cellvibrionales</taxon>
        <taxon>Microbulbiferaceae</taxon>
        <taxon>Microbulbifer</taxon>
    </lineage>
</organism>
<dbReference type="PANTHER" id="PTHR30168:SF0">
    <property type="entry name" value="INNER MEMBRANE PROTEIN"/>
    <property type="match status" value="1"/>
</dbReference>
<dbReference type="PATRIC" id="fig|1769779.3.peg.1699"/>
<evidence type="ECO:0000256" key="1">
    <source>
        <dbReference type="ARBA" id="ARBA00004167"/>
    </source>
</evidence>
<dbReference type="SUPFAM" id="SSF55486">
    <property type="entry name" value="Metalloproteases ('zincins'), catalytic domain"/>
    <property type="match status" value="1"/>
</dbReference>
<evidence type="ECO:0000313" key="6">
    <source>
        <dbReference type="EMBL" id="AOS97129.1"/>
    </source>
</evidence>
<feature type="compositionally biased region" description="Basic and acidic residues" evidence="5">
    <location>
        <begin position="18"/>
        <end position="29"/>
    </location>
</feature>
<dbReference type="STRING" id="1769779.AUP74_01698"/>
<sequence>MLYEDDFRESAMRWQKGRRSENVEDRRGESGGGGLGGLGNLLAIAPFLLRSKKGWLILAAIAAFYFFFGNGNLFQSAPPQTQVPDTAGGQPAQPSDVVADFVSVVLADTEDTWTQVFATAGAQYTPPKLVLYDDMIRSACGLNSAAVGPFYCPGDGKVYLDLGFLNELKRLGAPGDFAFAYVIAHEVGHHVQNLLGTSQKVQQARMQSDKATANRLSVMLELQADCFAGVWAFYAHRDRQLLEPGDIEEGINAAAAVGDDRLQRKSGRAVSPDSFTHGSAQQRAYWFRRGFESGDVNQCNTFAALSGQ</sequence>
<dbReference type="Proteomes" id="UP000095672">
    <property type="component" value="Chromosome"/>
</dbReference>
<evidence type="ECO:0000256" key="4">
    <source>
        <dbReference type="ARBA" id="ARBA00023136"/>
    </source>
</evidence>
<dbReference type="AlphaFoldDB" id="A0A1C9W7L1"/>
<evidence type="ECO:0000256" key="2">
    <source>
        <dbReference type="ARBA" id="ARBA00022692"/>
    </source>
</evidence>
<keyword evidence="7" id="KW-1185">Reference proteome</keyword>
<dbReference type="Pfam" id="PF04228">
    <property type="entry name" value="Zn_peptidase"/>
    <property type="match status" value="1"/>
</dbReference>
<gene>
    <name evidence="6" type="ORF">AUP74_01698</name>
</gene>
<dbReference type="GO" id="GO:0016020">
    <property type="term" value="C:membrane"/>
    <property type="evidence" value="ECO:0007669"/>
    <property type="project" value="UniProtKB-SubCell"/>
</dbReference>
<evidence type="ECO:0000256" key="3">
    <source>
        <dbReference type="ARBA" id="ARBA00022989"/>
    </source>
</evidence>